<dbReference type="GO" id="GO:0016787">
    <property type="term" value="F:hydrolase activity"/>
    <property type="evidence" value="ECO:0007669"/>
    <property type="project" value="UniProtKB-KW"/>
</dbReference>
<reference evidence="5 6" key="1">
    <citation type="submission" date="2009-12" db="EMBL/GenBank/DDBJ databases">
        <authorList>
            <person name="Shrivastava S."/>
            <person name="Madupu R."/>
            <person name="Durkin A.S."/>
            <person name="Torralba M."/>
            <person name="Methe B."/>
            <person name="Sutton G.G."/>
            <person name="Strausberg R.L."/>
            <person name="Nelson K.E."/>
        </authorList>
    </citation>
    <scope>NUCLEOTIDE SEQUENCE [LARGE SCALE GENOMIC DNA]</scope>
    <source>
        <strain evidence="5 6">W5455</strain>
    </source>
</reference>
<dbReference type="PANTHER" id="PTHR30153">
    <property type="entry name" value="REPLICATIVE DNA HELICASE DNAB"/>
    <property type="match status" value="1"/>
</dbReference>
<keyword evidence="1" id="KW-0235">DNA replication</keyword>
<dbReference type="PANTHER" id="PTHR30153:SF2">
    <property type="entry name" value="REPLICATIVE DNA HELICASE"/>
    <property type="match status" value="1"/>
</dbReference>
<dbReference type="GO" id="GO:0004386">
    <property type="term" value="F:helicase activity"/>
    <property type="evidence" value="ECO:0007669"/>
    <property type="project" value="UniProtKB-KW"/>
</dbReference>
<gene>
    <name evidence="5" type="primary">dnaB</name>
    <name evidence="5" type="ORF">HMPREF7215_2773</name>
</gene>
<organism evidence="5 6">
    <name type="scientific">Pyramidobacter piscolens W5455</name>
    <dbReference type="NCBI Taxonomy" id="352165"/>
    <lineage>
        <taxon>Bacteria</taxon>
        <taxon>Thermotogati</taxon>
        <taxon>Synergistota</taxon>
        <taxon>Synergistia</taxon>
        <taxon>Synergistales</taxon>
        <taxon>Dethiosulfovibrionaceae</taxon>
        <taxon>Pyramidobacter</taxon>
    </lineage>
</organism>
<protein>
    <submittedName>
        <fullName evidence="5">Replicative DNA helicase</fullName>
        <ecNumber evidence="5">3.6.1.-</ecNumber>
    </submittedName>
</protein>
<keyword evidence="6" id="KW-1185">Reference proteome</keyword>
<dbReference type="InterPro" id="IPR014774">
    <property type="entry name" value="KaiC-like_dom"/>
</dbReference>
<name>A0ABM9ZWT2_9BACT</name>
<comment type="caution">
    <text evidence="5">The sequence shown here is derived from an EMBL/GenBank/DDBJ whole genome shotgun (WGS) entry which is preliminary data.</text>
</comment>
<keyword evidence="5" id="KW-0067">ATP-binding</keyword>
<dbReference type="Pfam" id="PF06745">
    <property type="entry name" value="ATPase"/>
    <property type="match status" value="1"/>
</dbReference>
<evidence type="ECO:0000313" key="5">
    <source>
        <dbReference type="EMBL" id="EFB91337.1"/>
    </source>
</evidence>
<evidence type="ECO:0000256" key="2">
    <source>
        <dbReference type="ARBA" id="ARBA00023125"/>
    </source>
</evidence>
<keyword evidence="2" id="KW-0238">DNA-binding</keyword>
<dbReference type="SUPFAM" id="SSF48024">
    <property type="entry name" value="N-terminal domain of DnaB helicase"/>
    <property type="match status" value="1"/>
</dbReference>
<dbReference type="EMBL" id="ADFP01000046">
    <property type="protein sequence ID" value="EFB91337.1"/>
    <property type="molecule type" value="Genomic_DNA"/>
</dbReference>
<feature type="domain" description="KaiC-like" evidence="4">
    <location>
        <begin position="170"/>
        <end position="379"/>
    </location>
</feature>
<dbReference type="RefSeq" id="WP_009164236.1">
    <property type="nucleotide sequence ID" value="NZ_ADFP01000046.1"/>
</dbReference>
<feature type="domain" description="DNA helicase DnaB-like N-terminal" evidence="3">
    <location>
        <begin position="6"/>
        <end position="98"/>
    </location>
</feature>
<dbReference type="Pfam" id="PF00772">
    <property type="entry name" value="DnaB"/>
    <property type="match status" value="1"/>
</dbReference>
<evidence type="ECO:0000259" key="4">
    <source>
        <dbReference type="Pfam" id="PF06745"/>
    </source>
</evidence>
<keyword evidence="5" id="KW-0378">Hydrolase</keyword>
<sequence length="443" mass="48663">MLPDQMPCSAEAERAVIGTMLLDRSAAEKIAALLTPEDFYNGKNFGVFKTLSARLRSGQPLDGVLLTARGALSQSDFAGFVDSVSSTAAWPNQARLLRELRQRRDAVTAGRRLIRDAFAPDADTAAMFQRAWADLARTTRLTLDDGDGQDGVLDRFEAEVRSWGDKPFARSGVERLDRSIGGGVLPGGIVTLVGGEGTMKTSLALSFAETYLREVGQRVLYLSLDMKPERIALRRLLPLAGMSERRMIAAIREDPDGFREVRQRRAQIDRGRFRLSGGPMELKDVESAVAAQSPGLVIWDFLTATAGFANEMECQRACVEALRAWQTKFPATWLVLSQMSEQSKLGQRQGDFSGKAAGGNNLARVSDTLIELFLDEPPEPNACQLANNVTPPPELIAIVAKCRTGQKGSMWALGYDGPTMSFTGDAQRVRREKQKKAQFRKDF</sequence>
<dbReference type="InterPro" id="IPR016136">
    <property type="entry name" value="DNA_helicase_N/primase_C"/>
</dbReference>
<dbReference type="SUPFAM" id="SSF52540">
    <property type="entry name" value="P-loop containing nucleoside triphosphate hydrolases"/>
    <property type="match status" value="1"/>
</dbReference>
<dbReference type="InterPro" id="IPR027417">
    <property type="entry name" value="P-loop_NTPase"/>
</dbReference>
<evidence type="ECO:0000313" key="6">
    <source>
        <dbReference type="Proteomes" id="UP000006462"/>
    </source>
</evidence>
<dbReference type="Gene3D" id="1.10.860.10">
    <property type="entry name" value="DNAb Helicase, Chain A"/>
    <property type="match status" value="1"/>
</dbReference>
<proteinExistence type="predicted"/>
<dbReference type="InterPro" id="IPR007693">
    <property type="entry name" value="DNA_helicase_DnaB-like_N"/>
</dbReference>
<evidence type="ECO:0000259" key="3">
    <source>
        <dbReference type="Pfam" id="PF00772"/>
    </source>
</evidence>
<keyword evidence="5" id="KW-0347">Helicase</keyword>
<keyword evidence="5" id="KW-0547">Nucleotide-binding</keyword>
<dbReference type="Proteomes" id="UP000006462">
    <property type="component" value="Unassembled WGS sequence"/>
</dbReference>
<evidence type="ECO:0000256" key="1">
    <source>
        <dbReference type="ARBA" id="ARBA00022705"/>
    </source>
</evidence>
<dbReference type="Gene3D" id="3.40.50.300">
    <property type="entry name" value="P-loop containing nucleotide triphosphate hydrolases"/>
    <property type="match status" value="1"/>
</dbReference>
<accession>A0ABM9ZWT2</accession>
<dbReference type="EC" id="3.6.1.-" evidence="5"/>
<dbReference type="InterPro" id="IPR036185">
    <property type="entry name" value="DNA_heli_DnaB-like_N_sf"/>
</dbReference>